<proteinExistence type="predicted"/>
<accession>A0ABT1C7K3</accession>
<dbReference type="Proteomes" id="UP001205906">
    <property type="component" value="Unassembled WGS sequence"/>
</dbReference>
<name>A0ABT1C7K3_9HYPH</name>
<dbReference type="RefSeq" id="WP_252819767.1">
    <property type="nucleotide sequence ID" value="NZ_JAMXQS010000006.1"/>
</dbReference>
<gene>
    <name evidence="1" type="ORF">NGM99_13620</name>
</gene>
<keyword evidence="2" id="KW-1185">Reference proteome</keyword>
<comment type="caution">
    <text evidence="1">The sequence shown here is derived from an EMBL/GenBank/DDBJ whole genome shotgun (WGS) entry which is preliminary data.</text>
</comment>
<organism evidence="1 2">
    <name type="scientific">Mesorhizobium liriopis</name>
    <dbReference type="NCBI Taxonomy" id="2953882"/>
    <lineage>
        <taxon>Bacteria</taxon>
        <taxon>Pseudomonadati</taxon>
        <taxon>Pseudomonadota</taxon>
        <taxon>Alphaproteobacteria</taxon>
        <taxon>Hyphomicrobiales</taxon>
        <taxon>Phyllobacteriaceae</taxon>
        <taxon>Mesorhizobium</taxon>
    </lineage>
</organism>
<protein>
    <submittedName>
        <fullName evidence="1">Uncharacterized protein</fullName>
    </submittedName>
</protein>
<dbReference type="EMBL" id="JAMXQS010000006">
    <property type="protein sequence ID" value="MCO6050817.1"/>
    <property type="molecule type" value="Genomic_DNA"/>
</dbReference>
<evidence type="ECO:0000313" key="2">
    <source>
        <dbReference type="Proteomes" id="UP001205906"/>
    </source>
</evidence>
<reference evidence="1 2" key="1">
    <citation type="submission" date="2022-06" db="EMBL/GenBank/DDBJ databases">
        <title>Mesorhizobium sp. strain RP14 Genome sequencing and assembly.</title>
        <authorList>
            <person name="Kim I."/>
        </authorList>
    </citation>
    <scope>NUCLEOTIDE SEQUENCE [LARGE SCALE GENOMIC DNA]</scope>
    <source>
        <strain evidence="2">RP14(2022)</strain>
    </source>
</reference>
<sequence length="109" mass="12218">MQLSEEQTLTIAAIIYGETSVWITSENRTTPGSSYELLKGWCDRGWFVQVSVEMKRAGAFRVTSKGLHALPGILDKQGALMDRSYPALPKLTTLQEQILAAYFHCETKH</sequence>
<evidence type="ECO:0000313" key="1">
    <source>
        <dbReference type="EMBL" id="MCO6050817.1"/>
    </source>
</evidence>